<dbReference type="EMBL" id="KV784357">
    <property type="protein sequence ID" value="OEU17715.1"/>
    <property type="molecule type" value="Genomic_DNA"/>
</dbReference>
<organism evidence="3 4">
    <name type="scientific">Fragilariopsis cylindrus CCMP1102</name>
    <dbReference type="NCBI Taxonomy" id="635003"/>
    <lineage>
        <taxon>Eukaryota</taxon>
        <taxon>Sar</taxon>
        <taxon>Stramenopiles</taxon>
        <taxon>Ochrophyta</taxon>
        <taxon>Bacillariophyta</taxon>
        <taxon>Bacillariophyceae</taxon>
        <taxon>Bacillariophycidae</taxon>
        <taxon>Bacillariales</taxon>
        <taxon>Bacillariaceae</taxon>
        <taxon>Fragilariopsis</taxon>
    </lineage>
</organism>
<feature type="compositionally biased region" description="Basic residues" evidence="1">
    <location>
        <begin position="29"/>
        <end position="38"/>
    </location>
</feature>
<dbReference type="Proteomes" id="UP000095751">
    <property type="component" value="Unassembled WGS sequence"/>
</dbReference>
<dbReference type="InParanoid" id="A0A1E7FI51"/>
<feature type="transmembrane region" description="Helical" evidence="2">
    <location>
        <begin position="201"/>
        <end position="222"/>
    </location>
</feature>
<feature type="region of interest" description="Disordered" evidence="1">
    <location>
        <begin position="1"/>
        <end position="83"/>
    </location>
</feature>
<accession>A0A1E7FI51</accession>
<feature type="transmembrane region" description="Helical" evidence="2">
    <location>
        <begin position="129"/>
        <end position="151"/>
    </location>
</feature>
<dbReference type="AlphaFoldDB" id="A0A1E7FI51"/>
<keyword evidence="4" id="KW-1185">Reference proteome</keyword>
<feature type="transmembrane region" description="Helical" evidence="2">
    <location>
        <begin position="234"/>
        <end position="253"/>
    </location>
</feature>
<feature type="compositionally biased region" description="Basic and acidic residues" evidence="1">
    <location>
        <begin position="74"/>
        <end position="83"/>
    </location>
</feature>
<evidence type="ECO:0000313" key="4">
    <source>
        <dbReference type="Proteomes" id="UP000095751"/>
    </source>
</evidence>
<dbReference type="OrthoDB" id="10582810at2759"/>
<name>A0A1E7FI51_9STRA</name>
<sequence>MSLSSSERCHDDHDGIFDGNIPLISTKKTGGKRTRRSRGFLTRQYGQKNDDIMDDSDGTSNETGNDDSDSDISGESRDDDDRINTVQANATITTTNDNQKHQRHHHQHHPISDFLYGAKYVHSQYLSILWKYSFVWSFAVTIPIGIALLFIGGTNTVLYDCLFRGLSSVLSVSSATARLLQLPLEIVQKIALNIWIFLPEVLTPVINTFPNVVAVPLVQILLSIRDATTTVITIGRGNNIIAFISSMVAILVWRPAVEELQYRSILDKLLFAAPCWLLNSVTRKKRFTATDNDDSEIVVENNKNDNDNNLQSFLASPASSVSMVEFIPTSSNDFTITGNNNNLSSVDVDGTMDDNEVYNPLLPSKSTRILLGSLLFATTRLGWLSSDPADSIALSSSPYGFTIGFIQSILGHFSSQGLSDIRPGLRILILLLAIHQTVSTFFVAQNVFAGIYSRRGLYASIGAHVSWTVGKGTIFFRLLWRLWKRLTTMGSGRNNSPSLGDDSSLSTARSDGVTK</sequence>
<feature type="compositionally biased region" description="Polar residues" evidence="1">
    <location>
        <begin position="494"/>
        <end position="509"/>
    </location>
</feature>
<feature type="compositionally biased region" description="Basic and acidic residues" evidence="1">
    <location>
        <begin position="7"/>
        <end position="16"/>
    </location>
</feature>
<dbReference type="KEGG" id="fcy:FRACYDRAFT_238143"/>
<evidence type="ECO:0000256" key="1">
    <source>
        <dbReference type="SAM" id="MobiDB-lite"/>
    </source>
</evidence>
<feature type="region of interest" description="Disordered" evidence="1">
    <location>
        <begin position="494"/>
        <end position="515"/>
    </location>
</feature>
<protein>
    <submittedName>
        <fullName evidence="3">Uncharacterized protein</fullName>
    </submittedName>
</protein>
<proteinExistence type="predicted"/>
<reference evidence="3 4" key="1">
    <citation type="submission" date="2016-09" db="EMBL/GenBank/DDBJ databases">
        <title>Extensive genetic diversity and differential bi-allelic expression allows diatom success in the polar Southern Ocean.</title>
        <authorList>
            <consortium name="DOE Joint Genome Institute"/>
            <person name="Mock T."/>
            <person name="Otillar R.P."/>
            <person name="Strauss J."/>
            <person name="Dupont C."/>
            <person name="Frickenhaus S."/>
            <person name="Maumus F."/>
            <person name="Mcmullan M."/>
            <person name="Sanges R."/>
            <person name="Schmutz J."/>
            <person name="Toseland A."/>
            <person name="Valas R."/>
            <person name="Veluchamy A."/>
            <person name="Ward B.J."/>
            <person name="Allen A."/>
            <person name="Barry K."/>
            <person name="Falciatore A."/>
            <person name="Ferrante M."/>
            <person name="Fortunato A.E."/>
            <person name="Gloeckner G."/>
            <person name="Gruber A."/>
            <person name="Hipkin R."/>
            <person name="Janech M."/>
            <person name="Kroth P."/>
            <person name="Leese F."/>
            <person name="Lindquist E."/>
            <person name="Lyon B.R."/>
            <person name="Martin J."/>
            <person name="Mayer C."/>
            <person name="Parker M."/>
            <person name="Quesneville H."/>
            <person name="Raymond J."/>
            <person name="Uhlig C."/>
            <person name="Valentin K.U."/>
            <person name="Worden A.Z."/>
            <person name="Armbrust E.V."/>
            <person name="Bowler C."/>
            <person name="Green B."/>
            <person name="Moulton V."/>
            <person name="Van Oosterhout C."/>
            <person name="Grigoriev I."/>
        </authorList>
    </citation>
    <scope>NUCLEOTIDE SEQUENCE [LARGE SCALE GENOMIC DNA]</scope>
    <source>
        <strain evidence="3 4">CCMP1102</strain>
    </source>
</reference>
<evidence type="ECO:0000256" key="2">
    <source>
        <dbReference type="SAM" id="Phobius"/>
    </source>
</evidence>
<keyword evidence="2" id="KW-1133">Transmembrane helix</keyword>
<keyword evidence="2" id="KW-0472">Membrane</keyword>
<keyword evidence="2" id="KW-0812">Transmembrane</keyword>
<evidence type="ECO:0000313" key="3">
    <source>
        <dbReference type="EMBL" id="OEU17715.1"/>
    </source>
</evidence>
<gene>
    <name evidence="3" type="ORF">FRACYDRAFT_238143</name>
</gene>